<dbReference type="EMBL" id="CP001275">
    <property type="protein sequence ID" value="ACM06220.1"/>
    <property type="molecule type" value="Genomic_DNA"/>
</dbReference>
<evidence type="ECO:0000256" key="5">
    <source>
        <dbReference type="SAM" id="Coils"/>
    </source>
</evidence>
<evidence type="ECO:0000313" key="6">
    <source>
        <dbReference type="EMBL" id="ACM06220.1"/>
    </source>
</evidence>
<dbReference type="Pfam" id="PF04079">
    <property type="entry name" value="SMC_ScpB"/>
    <property type="match status" value="1"/>
</dbReference>
<dbReference type="InterPro" id="IPR036390">
    <property type="entry name" value="WH_DNA-bd_sf"/>
</dbReference>
<dbReference type="STRING" id="309801.trd_1633"/>
<keyword evidence="5" id="KW-0175">Coiled coil</keyword>
<sequence>MARADRVAALGALLFAAGEPVARERLAALLACTAEELEAALRELAERAAALGLMLLAHGETVQLATAPEHGPLIAQLFGGETGRLSPAALETLAIIAYLQPVTRAEIETVRGVDSSAALQTLLAYGLVEPRGRRPTPGQPVEYGTTLLFLERFGLPSLEALPPLPDELATLLAERRRSGQPAPSRSAL</sequence>
<dbReference type="PANTHER" id="PTHR34298">
    <property type="entry name" value="SEGREGATION AND CONDENSATION PROTEIN B"/>
    <property type="match status" value="1"/>
</dbReference>
<accession>B9L0E0</accession>
<dbReference type="InterPro" id="IPR005234">
    <property type="entry name" value="ScpB_csome_segregation"/>
</dbReference>
<dbReference type="KEGG" id="tro:trd_1633"/>
<protein>
    <submittedName>
        <fullName evidence="6">Segregation and condensation protein B</fullName>
    </submittedName>
</protein>
<feature type="coiled-coil region" evidence="5">
    <location>
        <begin position="23"/>
        <end position="54"/>
    </location>
</feature>
<keyword evidence="4" id="KW-0131">Cell cycle</keyword>
<evidence type="ECO:0000313" key="7">
    <source>
        <dbReference type="Proteomes" id="UP000000447"/>
    </source>
</evidence>
<dbReference type="HOGENOM" id="CLU_045647_5_3_0"/>
<evidence type="ECO:0000256" key="1">
    <source>
        <dbReference type="ARBA" id="ARBA00022490"/>
    </source>
</evidence>
<dbReference type="OrthoDB" id="9806226at2"/>
<evidence type="ECO:0000256" key="3">
    <source>
        <dbReference type="ARBA" id="ARBA00022829"/>
    </source>
</evidence>
<reference evidence="6 7" key="1">
    <citation type="journal article" date="2009" name="PLoS ONE">
        <title>Complete genome sequence of the aerobic CO-oxidizing thermophile Thermomicrobium roseum.</title>
        <authorList>
            <person name="Wu D."/>
            <person name="Raymond J."/>
            <person name="Wu M."/>
            <person name="Chatterji S."/>
            <person name="Ren Q."/>
            <person name="Graham J.E."/>
            <person name="Bryant D.A."/>
            <person name="Robb F."/>
            <person name="Colman A."/>
            <person name="Tallon L.J."/>
            <person name="Badger J.H."/>
            <person name="Madupu R."/>
            <person name="Ward N.L."/>
            <person name="Eisen J.A."/>
        </authorList>
    </citation>
    <scope>NUCLEOTIDE SEQUENCE [LARGE SCALE GENOMIC DNA]</scope>
    <source>
        <strain evidence="7">ATCC 27502 / DSM 5159 / P-2</strain>
    </source>
</reference>
<dbReference type="PIRSF" id="PIRSF019345">
    <property type="entry name" value="ScpB"/>
    <property type="match status" value="1"/>
</dbReference>
<keyword evidence="3" id="KW-0159">Chromosome partition</keyword>
<dbReference type="GO" id="GO:0051301">
    <property type="term" value="P:cell division"/>
    <property type="evidence" value="ECO:0007669"/>
    <property type="project" value="UniProtKB-KW"/>
</dbReference>
<dbReference type="GO" id="GO:0051304">
    <property type="term" value="P:chromosome separation"/>
    <property type="evidence" value="ECO:0007669"/>
    <property type="project" value="InterPro"/>
</dbReference>
<evidence type="ECO:0000256" key="4">
    <source>
        <dbReference type="ARBA" id="ARBA00023306"/>
    </source>
</evidence>
<keyword evidence="7" id="KW-1185">Reference proteome</keyword>
<dbReference type="eggNOG" id="COG1386">
    <property type="taxonomic scope" value="Bacteria"/>
</dbReference>
<proteinExistence type="predicted"/>
<gene>
    <name evidence="6" type="primary">scpB</name>
    <name evidence="6" type="ordered locus">trd_1633</name>
</gene>
<dbReference type="SUPFAM" id="SSF46785">
    <property type="entry name" value="Winged helix' DNA-binding domain"/>
    <property type="match status" value="2"/>
</dbReference>
<dbReference type="NCBIfam" id="TIGR00281">
    <property type="entry name" value="SMC-Scp complex subunit ScpB"/>
    <property type="match status" value="1"/>
</dbReference>
<dbReference type="InterPro" id="IPR036388">
    <property type="entry name" value="WH-like_DNA-bd_sf"/>
</dbReference>
<evidence type="ECO:0000256" key="2">
    <source>
        <dbReference type="ARBA" id="ARBA00022618"/>
    </source>
</evidence>
<keyword evidence="1" id="KW-0963">Cytoplasm</keyword>
<dbReference type="Gene3D" id="1.10.10.10">
    <property type="entry name" value="Winged helix-like DNA-binding domain superfamily/Winged helix DNA-binding domain"/>
    <property type="match status" value="2"/>
</dbReference>
<dbReference type="Proteomes" id="UP000000447">
    <property type="component" value="Chromosome"/>
</dbReference>
<organism evidence="6 7">
    <name type="scientific">Thermomicrobium roseum (strain ATCC 27502 / DSM 5159 / P-2)</name>
    <dbReference type="NCBI Taxonomy" id="309801"/>
    <lineage>
        <taxon>Bacteria</taxon>
        <taxon>Pseudomonadati</taxon>
        <taxon>Thermomicrobiota</taxon>
        <taxon>Thermomicrobia</taxon>
        <taxon>Thermomicrobiales</taxon>
        <taxon>Thermomicrobiaceae</taxon>
        <taxon>Thermomicrobium</taxon>
    </lineage>
</organism>
<dbReference type="RefSeq" id="WP_015922578.1">
    <property type="nucleotide sequence ID" value="NC_011959.1"/>
</dbReference>
<dbReference type="PANTHER" id="PTHR34298:SF2">
    <property type="entry name" value="SEGREGATION AND CONDENSATION PROTEIN B"/>
    <property type="match status" value="1"/>
</dbReference>
<dbReference type="AlphaFoldDB" id="B9L0E0"/>
<keyword evidence="2" id="KW-0132">Cell division</keyword>
<name>B9L0E0_THERP</name>